<sequence>MAFEGEAPERAYPYWRGWQAVGCAVLFFGLVGTVGVSLIPAGYEKFQSGQLPTGIALLVLGVFGVPTLVMSLLTLLGGVRDTFRPPLLRVTGGALVLPTEARGEPPQDEYGEPVSAAPPHPEVVPFAAIRWARRAGPPLNPVLEVGHDLSPAPLQLARHMMRSADFDDLERLLRAALPAAFAAAPPSAA</sequence>
<dbReference type="EMBL" id="CP053452">
    <property type="protein sequence ID" value="QJW97061.1"/>
    <property type="molecule type" value="Genomic_DNA"/>
</dbReference>
<keyword evidence="3" id="KW-1185">Reference proteome</keyword>
<evidence type="ECO:0000313" key="2">
    <source>
        <dbReference type="EMBL" id="QJW97061.1"/>
    </source>
</evidence>
<accession>A0A6M5YUY2</accession>
<name>A0A6M5YUY2_9BACT</name>
<reference evidence="3" key="1">
    <citation type="submission" date="2020-05" db="EMBL/GenBank/DDBJ databases">
        <title>Frigoriglobus tundricola gen. nov., sp. nov., a psychrotolerant cellulolytic planctomycete of the family Gemmataceae with two divergent copies of 16S rRNA gene.</title>
        <authorList>
            <person name="Kulichevskaya I.S."/>
            <person name="Ivanova A.A."/>
            <person name="Naumoff D.G."/>
            <person name="Beletsky A.V."/>
            <person name="Rijpstra W.I.C."/>
            <person name="Sinninghe Damste J.S."/>
            <person name="Mardanov A.V."/>
            <person name="Ravin N.V."/>
            <person name="Dedysh S.N."/>
        </authorList>
    </citation>
    <scope>NUCLEOTIDE SEQUENCE [LARGE SCALE GENOMIC DNA]</scope>
    <source>
        <strain evidence="3">PL17</strain>
    </source>
</reference>
<dbReference type="Proteomes" id="UP000503447">
    <property type="component" value="Chromosome"/>
</dbReference>
<keyword evidence="1" id="KW-0812">Transmembrane</keyword>
<keyword evidence="1" id="KW-0472">Membrane</keyword>
<dbReference type="KEGG" id="ftj:FTUN_4625"/>
<feature type="transmembrane region" description="Helical" evidence="1">
    <location>
        <begin position="55"/>
        <end position="79"/>
    </location>
</feature>
<evidence type="ECO:0000313" key="3">
    <source>
        <dbReference type="Proteomes" id="UP000503447"/>
    </source>
</evidence>
<proteinExistence type="predicted"/>
<feature type="transmembrane region" description="Helical" evidence="1">
    <location>
        <begin position="20"/>
        <end position="43"/>
    </location>
</feature>
<evidence type="ECO:0000256" key="1">
    <source>
        <dbReference type="SAM" id="Phobius"/>
    </source>
</evidence>
<dbReference type="AlphaFoldDB" id="A0A6M5YUY2"/>
<organism evidence="2 3">
    <name type="scientific">Frigoriglobus tundricola</name>
    <dbReference type="NCBI Taxonomy" id="2774151"/>
    <lineage>
        <taxon>Bacteria</taxon>
        <taxon>Pseudomonadati</taxon>
        <taxon>Planctomycetota</taxon>
        <taxon>Planctomycetia</taxon>
        <taxon>Gemmatales</taxon>
        <taxon>Gemmataceae</taxon>
        <taxon>Frigoriglobus</taxon>
    </lineage>
</organism>
<dbReference type="RefSeq" id="WP_171472513.1">
    <property type="nucleotide sequence ID" value="NZ_CP053452.2"/>
</dbReference>
<gene>
    <name evidence="2" type="ORF">FTUN_4625</name>
</gene>
<keyword evidence="1" id="KW-1133">Transmembrane helix</keyword>
<protein>
    <submittedName>
        <fullName evidence="2">Uncharacterized protein</fullName>
    </submittedName>
</protein>